<dbReference type="SUPFAM" id="SSF49599">
    <property type="entry name" value="TRAF domain-like"/>
    <property type="match status" value="1"/>
</dbReference>
<dbReference type="SMART" id="SM00061">
    <property type="entry name" value="MATH"/>
    <property type="match status" value="1"/>
</dbReference>
<accession>A0ABC9FLX6</accession>
<sequence>MEEVSVSTVAVAATANKGHHLLKLQGYKQLQGMHAHGKYFESCPFQAVGHTWKIRCYPNGYLDEHAGFFSLYLVLDNNGSEDDAICAKVELALVHHNPMLPGTKPYSYTYTHNFGKEEPSWGFGKFILVKELESRGFLKDDRLDVRCTVTAVEMSAVKDAVVKKADMKRMEVKLCSCNDDLCKRHHHKGRLKKAFLRLWRSI</sequence>
<proteinExistence type="predicted"/>
<dbReference type="PANTHER" id="PTHR26379">
    <property type="entry name" value="BTB/POZ AND MATH DOMAIN-CONTAINING PROTEIN 1"/>
    <property type="match status" value="1"/>
</dbReference>
<dbReference type="InterPro" id="IPR008974">
    <property type="entry name" value="TRAF-like"/>
</dbReference>
<dbReference type="InterPro" id="IPR002083">
    <property type="entry name" value="MATH/TRAF_dom"/>
</dbReference>
<protein>
    <recommendedName>
        <fullName evidence="1">MATH domain-containing protein</fullName>
    </recommendedName>
</protein>
<dbReference type="PROSITE" id="PS50144">
    <property type="entry name" value="MATH"/>
    <property type="match status" value="1"/>
</dbReference>
<dbReference type="Pfam" id="PF22486">
    <property type="entry name" value="MATH_2"/>
    <property type="match status" value="1"/>
</dbReference>
<name>A0ABC9FLX6_9POAL</name>
<evidence type="ECO:0000259" key="1">
    <source>
        <dbReference type="PROSITE" id="PS50144"/>
    </source>
</evidence>
<dbReference type="Proteomes" id="UP001497457">
    <property type="component" value="Chromosome 7b"/>
</dbReference>
<dbReference type="PANTHER" id="PTHR26379:SF187">
    <property type="entry name" value="OS07G0655300 PROTEIN"/>
    <property type="match status" value="1"/>
</dbReference>
<dbReference type="AlphaFoldDB" id="A0ABC9FLX6"/>
<dbReference type="InterPro" id="IPR045005">
    <property type="entry name" value="BPM1-6"/>
</dbReference>
<dbReference type="CDD" id="cd00121">
    <property type="entry name" value="MATH"/>
    <property type="match status" value="1"/>
</dbReference>
<reference evidence="3" key="1">
    <citation type="submission" date="2024-06" db="EMBL/GenBank/DDBJ databases">
        <authorList>
            <person name="Ryan C."/>
        </authorList>
    </citation>
    <scope>NUCLEOTIDE SEQUENCE [LARGE SCALE GENOMIC DNA]</scope>
</reference>
<dbReference type="EMBL" id="OZ075117">
    <property type="protein sequence ID" value="CAL5078224.1"/>
    <property type="molecule type" value="Genomic_DNA"/>
</dbReference>
<feature type="domain" description="MATH" evidence="1">
    <location>
        <begin position="17"/>
        <end position="149"/>
    </location>
</feature>
<dbReference type="Gene3D" id="2.60.210.10">
    <property type="entry name" value="Apoptosis, Tumor Necrosis Factor Receptor Associated Protein 2, Chain A"/>
    <property type="match status" value="1"/>
</dbReference>
<evidence type="ECO:0000313" key="3">
    <source>
        <dbReference type="Proteomes" id="UP001497457"/>
    </source>
</evidence>
<evidence type="ECO:0000313" key="2">
    <source>
        <dbReference type="EMBL" id="CAL5078224.1"/>
    </source>
</evidence>
<reference evidence="2 3" key="2">
    <citation type="submission" date="2024-10" db="EMBL/GenBank/DDBJ databases">
        <authorList>
            <person name="Ryan C."/>
        </authorList>
    </citation>
    <scope>NUCLEOTIDE SEQUENCE [LARGE SCALE GENOMIC DNA]</scope>
</reference>
<keyword evidence="3" id="KW-1185">Reference proteome</keyword>
<gene>
    <name evidence="2" type="ORF">URODEC1_LOCUS107031</name>
</gene>
<organism evidence="2 3">
    <name type="scientific">Urochloa decumbens</name>
    <dbReference type="NCBI Taxonomy" id="240449"/>
    <lineage>
        <taxon>Eukaryota</taxon>
        <taxon>Viridiplantae</taxon>
        <taxon>Streptophyta</taxon>
        <taxon>Embryophyta</taxon>
        <taxon>Tracheophyta</taxon>
        <taxon>Spermatophyta</taxon>
        <taxon>Magnoliopsida</taxon>
        <taxon>Liliopsida</taxon>
        <taxon>Poales</taxon>
        <taxon>Poaceae</taxon>
        <taxon>PACMAD clade</taxon>
        <taxon>Panicoideae</taxon>
        <taxon>Panicodae</taxon>
        <taxon>Paniceae</taxon>
        <taxon>Melinidinae</taxon>
        <taxon>Urochloa</taxon>
    </lineage>
</organism>